<feature type="transmembrane region" description="Helical" evidence="1">
    <location>
        <begin position="156"/>
        <end position="186"/>
    </location>
</feature>
<dbReference type="RefSeq" id="WP_222535067.1">
    <property type="nucleotide sequence ID" value="NZ_CP081925.1"/>
</dbReference>
<dbReference type="Proteomes" id="UP001207440">
    <property type="component" value="Unassembled WGS sequence"/>
</dbReference>
<sequence length="502" mass="58603">MKQSHSFFSSYFFLLPITLLIKIPFLFTHHIQEDAFITWNVAQNLIDYGVIGFNGEEPISASTTHLYVFLSAFFQLISGEYFVYVILLVNSFLFGLGSIFLGKVFFSERKQLFWFVILLNLLPPSITASVLGMEYGLLFFLYTIFIYYAVVKNKNIVYFILPILLIWTRLDTVIFLGILGLLLLIFTRKINPYFFFGGLLGLGSVLLFNYLYFGDIVNHTIVAKKIAYPAPAEFSIKAFFHQLAYYGGYLKISGTLMMAVFYLYFVFAVGLLIYVVQREFDTNKRRVLLMIFTFAVTKITIFVFLRAHFDWYYWLPRVFMAAVVVYFIVRYLLSYKISRLLLPILFLGFGAFQYLQSLSIGYMEYTQRIQMVKDLEKMGANKNESIVLEPAGKIPFYTRLKTWDEVGLVDKKMTNEMIANFDYAWINLINKYHPTYILTIGVKAGENGLYRMSATQKEKFDKEYTLLKEYPIKEVHQSAPFLINTVYNIRPIGQNYFLYKKK</sequence>
<accession>A0AAP3AQP8</accession>
<reference evidence="2" key="1">
    <citation type="submission" date="2022-10" db="EMBL/GenBank/DDBJ databases">
        <title>Sifting through the core-genome to identify putative cross-protective antigens against Riemerella anatipestifer.</title>
        <authorList>
            <person name="Zheng X."/>
            <person name="Zhang W."/>
        </authorList>
    </citation>
    <scope>NUCLEOTIDE SEQUENCE</scope>
    <source>
        <strain evidence="2">ZWRA178</strain>
    </source>
</reference>
<evidence type="ECO:0000256" key="1">
    <source>
        <dbReference type="SAM" id="Phobius"/>
    </source>
</evidence>
<feature type="transmembrane region" description="Helical" evidence="1">
    <location>
        <begin position="287"/>
        <end position="305"/>
    </location>
</feature>
<feature type="transmembrane region" description="Helical" evidence="1">
    <location>
        <begin position="256"/>
        <end position="275"/>
    </location>
</feature>
<feature type="transmembrane region" description="Helical" evidence="1">
    <location>
        <begin position="126"/>
        <end position="150"/>
    </location>
</feature>
<organism evidence="2 3">
    <name type="scientific">Riemerella anatipestifer</name>
    <name type="common">Moraxella anatipestifer</name>
    <dbReference type="NCBI Taxonomy" id="34085"/>
    <lineage>
        <taxon>Bacteria</taxon>
        <taxon>Pseudomonadati</taxon>
        <taxon>Bacteroidota</taxon>
        <taxon>Flavobacteriia</taxon>
        <taxon>Flavobacteriales</taxon>
        <taxon>Weeksellaceae</taxon>
        <taxon>Riemerella</taxon>
    </lineage>
</organism>
<dbReference type="AlphaFoldDB" id="A0AAP3AQP8"/>
<evidence type="ECO:0000313" key="3">
    <source>
        <dbReference type="Proteomes" id="UP001207440"/>
    </source>
</evidence>
<feature type="transmembrane region" description="Helical" evidence="1">
    <location>
        <begin position="193"/>
        <end position="213"/>
    </location>
</feature>
<feature type="transmembrane region" description="Helical" evidence="1">
    <location>
        <begin position="81"/>
        <end position="106"/>
    </location>
</feature>
<feature type="transmembrane region" description="Helical" evidence="1">
    <location>
        <begin position="340"/>
        <end position="363"/>
    </location>
</feature>
<evidence type="ECO:0000313" key="2">
    <source>
        <dbReference type="EMBL" id="MCW0523679.1"/>
    </source>
</evidence>
<feature type="transmembrane region" description="Helical" evidence="1">
    <location>
        <begin position="311"/>
        <end position="333"/>
    </location>
</feature>
<feature type="transmembrane region" description="Helical" evidence="1">
    <location>
        <begin position="7"/>
        <end position="27"/>
    </location>
</feature>
<keyword evidence="1" id="KW-0472">Membrane</keyword>
<keyword evidence="1" id="KW-1133">Transmembrane helix</keyword>
<comment type="caution">
    <text evidence="2">The sequence shown here is derived from an EMBL/GenBank/DDBJ whole genome shotgun (WGS) entry which is preliminary data.</text>
</comment>
<gene>
    <name evidence="2" type="ORF">OKE68_05030</name>
</gene>
<keyword evidence="1" id="KW-0812">Transmembrane</keyword>
<dbReference type="EMBL" id="JAOZYT010000024">
    <property type="protein sequence ID" value="MCW0523679.1"/>
    <property type="molecule type" value="Genomic_DNA"/>
</dbReference>
<proteinExistence type="predicted"/>
<protein>
    <submittedName>
        <fullName evidence="2">Uncharacterized protein</fullName>
    </submittedName>
</protein>
<name>A0AAP3AQP8_RIEAN</name>